<comment type="subcellular location">
    <subcellularLocation>
        <location evidence="1 12">Cytoplasm</location>
    </subcellularLocation>
</comment>
<comment type="domain">
    <text evidence="12">Consists of two distinct domains, a catalytic core and a N-terminal extension that is involved in tRNA binding.</text>
</comment>
<keyword evidence="4 12" id="KW-0963">Cytoplasm</keyword>
<dbReference type="InterPro" id="IPR006195">
    <property type="entry name" value="aa-tRNA-synth_II"/>
</dbReference>
<evidence type="ECO:0000256" key="13">
    <source>
        <dbReference type="PIRSR" id="PIRSR001529-1"/>
    </source>
</evidence>
<dbReference type="Pfam" id="PF02403">
    <property type="entry name" value="Seryl_tRNA_N"/>
    <property type="match status" value="1"/>
</dbReference>
<dbReference type="RefSeq" id="WP_179772514.1">
    <property type="nucleotide sequence ID" value="NZ_JACCFK010000001.1"/>
</dbReference>
<keyword evidence="5 12" id="KW-0436">Ligase</keyword>
<evidence type="ECO:0000313" key="18">
    <source>
        <dbReference type="Proteomes" id="UP000549616"/>
    </source>
</evidence>
<comment type="similarity">
    <text evidence="3 12">Belongs to the class-II aminoacyl-tRNA synthetase family. Type-1 seryl-tRNA synthetase subfamily.</text>
</comment>
<evidence type="ECO:0000259" key="16">
    <source>
        <dbReference type="PROSITE" id="PS50862"/>
    </source>
</evidence>
<feature type="binding site" evidence="12 14">
    <location>
        <begin position="350"/>
        <end position="353"/>
    </location>
    <ligand>
        <name>ATP</name>
        <dbReference type="ChEBI" id="CHEBI:30616"/>
    </ligand>
</feature>
<evidence type="ECO:0000256" key="7">
    <source>
        <dbReference type="ARBA" id="ARBA00022840"/>
    </source>
</evidence>
<feature type="coiled-coil region" evidence="15">
    <location>
        <begin position="61"/>
        <end position="95"/>
    </location>
</feature>
<comment type="pathway">
    <text evidence="2 12">Aminoacyl-tRNA biosynthesis; selenocysteinyl-tRNA(Sec) biosynthesis; L-seryl-tRNA(Sec) from L-serine and tRNA(Sec): step 1/1.</text>
</comment>
<evidence type="ECO:0000256" key="12">
    <source>
        <dbReference type="HAMAP-Rule" id="MF_00176"/>
    </source>
</evidence>
<dbReference type="Gene3D" id="1.10.287.40">
    <property type="entry name" value="Serine-tRNA synthetase, tRNA binding domain"/>
    <property type="match status" value="1"/>
</dbReference>
<feature type="binding site" evidence="12 14">
    <location>
        <begin position="263"/>
        <end position="265"/>
    </location>
    <ligand>
        <name>ATP</name>
        <dbReference type="ChEBI" id="CHEBI:30616"/>
    </ligand>
</feature>
<evidence type="ECO:0000256" key="5">
    <source>
        <dbReference type="ARBA" id="ARBA00022598"/>
    </source>
</evidence>
<organism evidence="17 18">
    <name type="scientific">Amycolatopsis endophytica</name>
    <dbReference type="NCBI Taxonomy" id="860233"/>
    <lineage>
        <taxon>Bacteria</taxon>
        <taxon>Bacillati</taxon>
        <taxon>Actinomycetota</taxon>
        <taxon>Actinomycetes</taxon>
        <taxon>Pseudonocardiales</taxon>
        <taxon>Pseudonocardiaceae</taxon>
        <taxon>Amycolatopsis</taxon>
    </lineage>
</organism>
<name>A0A853AZL0_9PSEU</name>
<sequence length="429" mass="47515">MHDARLLLDPDANAAAKLRRRGYVLDTDHLGKLVSRRSSVISEGDQARAESKKAAAEVGAAAKRGEDVTELRERARELKNRIGRLEEEQREVEAELTEFLLGVPNIPLDEIPDGATEEFAEEVRRVGEPPEFGFEPQDHVDLGERAGFLDLTRATKLSGPRFAVFKNAGSRLQRALAQFFLDIHTGEHGYTEFSLPSLVTRPTMTGTGQLPKFEEDLFRTGVADRELFLIPTAEVPLVNLHAGEILPLEDLPLRYTAHTPCFRSEAGSYGKDTRGLIRQHEFSKVELVQFVEEERSREALEEILAHAETPLRRLGLPYRVIKLAAGDTGFTAQITFDIEVWLPSQGTYREISSASDTGAFQARRANIRGKGKDGKRAQIATLNASGLPIGRTLVALLENNQQADGSIRIPEALVPYTRFEVINPDGSTS</sequence>
<dbReference type="GO" id="GO:0004828">
    <property type="term" value="F:serine-tRNA ligase activity"/>
    <property type="evidence" value="ECO:0007669"/>
    <property type="project" value="UniProtKB-UniRule"/>
</dbReference>
<evidence type="ECO:0000256" key="2">
    <source>
        <dbReference type="ARBA" id="ARBA00005045"/>
    </source>
</evidence>
<evidence type="ECO:0000256" key="3">
    <source>
        <dbReference type="ARBA" id="ARBA00010728"/>
    </source>
</evidence>
<feature type="binding site" evidence="13">
    <location>
        <position position="232"/>
    </location>
    <ligand>
        <name>L-serine</name>
        <dbReference type="ChEBI" id="CHEBI:33384"/>
    </ligand>
</feature>
<comment type="caution">
    <text evidence="12">Lacks conserved residue(s) required for the propagation of feature annotation.</text>
</comment>
<keyword evidence="7 12" id="KW-0067">ATP-binding</keyword>
<dbReference type="GO" id="GO:0005737">
    <property type="term" value="C:cytoplasm"/>
    <property type="evidence" value="ECO:0007669"/>
    <property type="project" value="UniProtKB-SubCell"/>
</dbReference>
<comment type="catalytic activity">
    <reaction evidence="10 12">
        <text>tRNA(Sec) + L-serine + ATP = L-seryl-tRNA(Sec) + AMP + diphosphate + H(+)</text>
        <dbReference type="Rhea" id="RHEA:42580"/>
        <dbReference type="Rhea" id="RHEA-COMP:9742"/>
        <dbReference type="Rhea" id="RHEA-COMP:10128"/>
        <dbReference type="ChEBI" id="CHEBI:15378"/>
        <dbReference type="ChEBI" id="CHEBI:30616"/>
        <dbReference type="ChEBI" id="CHEBI:33019"/>
        <dbReference type="ChEBI" id="CHEBI:33384"/>
        <dbReference type="ChEBI" id="CHEBI:78442"/>
        <dbReference type="ChEBI" id="CHEBI:78533"/>
        <dbReference type="ChEBI" id="CHEBI:456215"/>
        <dbReference type="EC" id="6.1.1.11"/>
    </reaction>
</comment>
<keyword evidence="8 12" id="KW-0648">Protein biosynthesis</keyword>
<evidence type="ECO:0000256" key="8">
    <source>
        <dbReference type="ARBA" id="ARBA00022917"/>
    </source>
</evidence>
<dbReference type="AlphaFoldDB" id="A0A853AZL0"/>
<dbReference type="PROSITE" id="PS50862">
    <property type="entry name" value="AA_TRNA_LIGASE_II"/>
    <property type="match status" value="1"/>
</dbReference>
<dbReference type="Proteomes" id="UP000549616">
    <property type="component" value="Unassembled WGS sequence"/>
</dbReference>
<gene>
    <name evidence="12" type="primary">serS</name>
    <name evidence="17" type="ORF">HNR02_001566</name>
</gene>
<dbReference type="InterPro" id="IPR015866">
    <property type="entry name" value="Ser-tRNA-synth_1_N"/>
</dbReference>
<evidence type="ECO:0000256" key="6">
    <source>
        <dbReference type="ARBA" id="ARBA00022741"/>
    </source>
</evidence>
<evidence type="ECO:0000256" key="9">
    <source>
        <dbReference type="ARBA" id="ARBA00023146"/>
    </source>
</evidence>
<dbReference type="SUPFAM" id="SSF46589">
    <property type="entry name" value="tRNA-binding arm"/>
    <property type="match status" value="1"/>
</dbReference>
<feature type="binding site" evidence="12">
    <location>
        <begin position="232"/>
        <end position="234"/>
    </location>
    <ligand>
        <name>L-serine</name>
        <dbReference type="ChEBI" id="CHEBI:33384"/>
    </ligand>
</feature>
<evidence type="ECO:0000313" key="17">
    <source>
        <dbReference type="EMBL" id="NYI88243.1"/>
    </source>
</evidence>
<evidence type="ECO:0000256" key="10">
    <source>
        <dbReference type="ARBA" id="ARBA00047929"/>
    </source>
</evidence>
<dbReference type="SUPFAM" id="SSF55681">
    <property type="entry name" value="Class II aaRS and biotin synthetases"/>
    <property type="match status" value="1"/>
</dbReference>
<protein>
    <recommendedName>
        <fullName evidence="12">Serine--tRNA ligase</fullName>
        <ecNumber evidence="12">6.1.1.11</ecNumber>
    </recommendedName>
    <alternativeName>
        <fullName evidence="12">Seryl-tRNA synthetase</fullName>
        <shortName evidence="12">SerRS</shortName>
    </alternativeName>
    <alternativeName>
        <fullName evidence="12">Seryl-tRNA(Ser/Sec) synthetase</fullName>
    </alternativeName>
</protein>
<dbReference type="Pfam" id="PF00587">
    <property type="entry name" value="tRNA-synt_2b"/>
    <property type="match status" value="1"/>
</dbReference>
<dbReference type="InterPro" id="IPR002317">
    <property type="entry name" value="Ser-tRNA-ligase_type_1"/>
</dbReference>
<keyword evidence="18" id="KW-1185">Reference proteome</keyword>
<feature type="domain" description="Aminoacyl-transfer RNA synthetases class-II family profile" evidence="16">
    <location>
        <begin position="138"/>
        <end position="410"/>
    </location>
</feature>
<feature type="binding site" evidence="12">
    <location>
        <position position="385"/>
    </location>
    <ligand>
        <name>L-serine</name>
        <dbReference type="ChEBI" id="CHEBI:33384"/>
    </ligand>
</feature>
<dbReference type="GO" id="GO:0016260">
    <property type="term" value="P:selenocysteine biosynthetic process"/>
    <property type="evidence" value="ECO:0007669"/>
    <property type="project" value="UniProtKB-UniRule"/>
</dbReference>
<dbReference type="UniPathway" id="UPA00906">
    <property type="reaction ID" value="UER00895"/>
</dbReference>
<keyword evidence="9 12" id="KW-0030">Aminoacyl-tRNA synthetase</keyword>
<dbReference type="GO" id="GO:0006434">
    <property type="term" value="P:seryl-tRNA aminoacylation"/>
    <property type="evidence" value="ECO:0007669"/>
    <property type="project" value="UniProtKB-UniRule"/>
</dbReference>
<dbReference type="EC" id="6.1.1.11" evidence="12"/>
<dbReference type="InterPro" id="IPR045864">
    <property type="entry name" value="aa-tRNA-synth_II/BPL/LPL"/>
</dbReference>
<dbReference type="InterPro" id="IPR033729">
    <property type="entry name" value="SerRS_core"/>
</dbReference>
<feature type="binding site" evidence="13">
    <location>
        <position position="383"/>
    </location>
    <ligand>
        <name>L-serine</name>
        <dbReference type="ChEBI" id="CHEBI:33384"/>
    </ligand>
</feature>
<dbReference type="HAMAP" id="MF_00176">
    <property type="entry name" value="Ser_tRNA_synth_type1"/>
    <property type="match status" value="1"/>
</dbReference>
<feature type="binding site" evidence="12 13">
    <location>
        <position position="286"/>
    </location>
    <ligand>
        <name>L-serine</name>
        <dbReference type="ChEBI" id="CHEBI:33384"/>
    </ligand>
</feature>
<proteinExistence type="inferred from homology"/>
<dbReference type="NCBIfam" id="TIGR00414">
    <property type="entry name" value="serS"/>
    <property type="match status" value="1"/>
</dbReference>
<dbReference type="EMBL" id="JACCFK010000001">
    <property type="protein sequence ID" value="NYI88243.1"/>
    <property type="molecule type" value="Genomic_DNA"/>
</dbReference>
<evidence type="ECO:0000256" key="1">
    <source>
        <dbReference type="ARBA" id="ARBA00004496"/>
    </source>
</evidence>
<dbReference type="PANTHER" id="PTHR43697">
    <property type="entry name" value="SERYL-TRNA SYNTHETASE"/>
    <property type="match status" value="1"/>
</dbReference>
<keyword evidence="15" id="KW-0175">Coiled coil</keyword>
<reference evidence="17 18" key="1">
    <citation type="submission" date="2020-07" db="EMBL/GenBank/DDBJ databases">
        <title>Sequencing the genomes of 1000 actinobacteria strains.</title>
        <authorList>
            <person name="Klenk H.-P."/>
        </authorList>
    </citation>
    <scope>NUCLEOTIDE SEQUENCE [LARGE SCALE GENOMIC DNA]</scope>
    <source>
        <strain evidence="17 18">DSM 104006</strain>
    </source>
</reference>
<dbReference type="PIRSF" id="PIRSF001529">
    <property type="entry name" value="Ser-tRNA-synth_IIa"/>
    <property type="match status" value="1"/>
</dbReference>
<evidence type="ECO:0000256" key="4">
    <source>
        <dbReference type="ARBA" id="ARBA00022490"/>
    </source>
</evidence>
<evidence type="ECO:0000256" key="11">
    <source>
        <dbReference type="ARBA" id="ARBA00048823"/>
    </source>
</evidence>
<dbReference type="Gene3D" id="3.30.930.10">
    <property type="entry name" value="Bira Bifunctional Protein, Domain 2"/>
    <property type="match status" value="1"/>
</dbReference>
<comment type="catalytic activity">
    <reaction evidence="11 12">
        <text>tRNA(Ser) + L-serine + ATP = L-seryl-tRNA(Ser) + AMP + diphosphate + H(+)</text>
        <dbReference type="Rhea" id="RHEA:12292"/>
        <dbReference type="Rhea" id="RHEA-COMP:9669"/>
        <dbReference type="Rhea" id="RHEA-COMP:9703"/>
        <dbReference type="ChEBI" id="CHEBI:15378"/>
        <dbReference type="ChEBI" id="CHEBI:30616"/>
        <dbReference type="ChEBI" id="CHEBI:33019"/>
        <dbReference type="ChEBI" id="CHEBI:33384"/>
        <dbReference type="ChEBI" id="CHEBI:78442"/>
        <dbReference type="ChEBI" id="CHEBI:78533"/>
        <dbReference type="ChEBI" id="CHEBI:456215"/>
        <dbReference type="EC" id="6.1.1.11"/>
    </reaction>
</comment>
<evidence type="ECO:0000256" key="15">
    <source>
        <dbReference type="SAM" id="Coils"/>
    </source>
</evidence>
<evidence type="ECO:0000256" key="14">
    <source>
        <dbReference type="PIRSR" id="PIRSR001529-2"/>
    </source>
</evidence>
<dbReference type="InterPro" id="IPR010978">
    <property type="entry name" value="tRNA-bd_arm"/>
</dbReference>
<comment type="function">
    <text evidence="12">Catalyzes the attachment of serine to tRNA(Ser). Is also able to aminoacylate tRNA(Sec) with serine, to form the misacylated tRNA L-seryl-tRNA(Sec), which will be further converted into selenocysteinyl-tRNA(Sec).</text>
</comment>
<comment type="subunit">
    <text evidence="12">Homodimer. The tRNA molecule binds across the dimer.</text>
</comment>
<keyword evidence="6 12" id="KW-0547">Nucleotide-binding</keyword>
<dbReference type="InterPro" id="IPR002314">
    <property type="entry name" value="aa-tRNA-synt_IIb"/>
</dbReference>
<dbReference type="PANTHER" id="PTHR43697:SF1">
    <property type="entry name" value="SERINE--TRNA LIGASE"/>
    <property type="match status" value="1"/>
</dbReference>
<dbReference type="PRINTS" id="PR00981">
    <property type="entry name" value="TRNASYNTHSER"/>
</dbReference>
<comment type="caution">
    <text evidence="17">The sequence shown here is derived from an EMBL/GenBank/DDBJ whole genome shotgun (WGS) entry which is preliminary data.</text>
</comment>
<feature type="binding site" evidence="13">
    <location>
        <position position="263"/>
    </location>
    <ligand>
        <name>L-serine</name>
        <dbReference type="ChEBI" id="CHEBI:33384"/>
    </ligand>
</feature>
<dbReference type="InterPro" id="IPR042103">
    <property type="entry name" value="SerRS_1_N_sf"/>
</dbReference>
<accession>A0A853AZL0</accession>
<dbReference type="CDD" id="cd00770">
    <property type="entry name" value="SerRS_core"/>
    <property type="match status" value="1"/>
</dbReference>
<dbReference type="GO" id="GO:0005524">
    <property type="term" value="F:ATP binding"/>
    <property type="evidence" value="ECO:0007669"/>
    <property type="project" value="UniProtKB-UniRule"/>
</dbReference>